<name>A0A1D2MLJ9_ORCCI</name>
<dbReference type="AlphaFoldDB" id="A0A1D2MLJ9"/>
<feature type="compositionally biased region" description="Low complexity" evidence="1">
    <location>
        <begin position="191"/>
        <end position="204"/>
    </location>
</feature>
<feature type="compositionally biased region" description="Basic and acidic residues" evidence="1">
    <location>
        <begin position="105"/>
        <end position="127"/>
    </location>
</feature>
<evidence type="ECO:0000256" key="1">
    <source>
        <dbReference type="SAM" id="MobiDB-lite"/>
    </source>
</evidence>
<reference evidence="2 3" key="1">
    <citation type="journal article" date="2016" name="Genome Biol. Evol.">
        <title>Gene Family Evolution Reflects Adaptation to Soil Environmental Stressors in the Genome of the Collembolan Orchesella cincta.</title>
        <authorList>
            <person name="Faddeeva-Vakhrusheva A."/>
            <person name="Derks M.F."/>
            <person name="Anvar S.Y."/>
            <person name="Agamennone V."/>
            <person name="Suring W."/>
            <person name="Smit S."/>
            <person name="van Straalen N.M."/>
            <person name="Roelofs D."/>
        </authorList>
    </citation>
    <scope>NUCLEOTIDE SEQUENCE [LARGE SCALE GENOMIC DNA]</scope>
    <source>
        <tissue evidence="2">Mixed pool</tissue>
    </source>
</reference>
<feature type="region of interest" description="Disordered" evidence="1">
    <location>
        <begin position="102"/>
        <end position="235"/>
    </location>
</feature>
<sequence>MKPKVTEQEQQPVIINRSANVPEASSSFSESPAAPRKASVSTEASVASAENAQSSSSTVAASVTEPPKLETLVSNAEKVTQEIERALKELKSSGMIAGNVAAESVAKEASESPDKPVEGLIAEDQRINDVFPQENLGEQQLPSPTSNVNNSEVATTSSEVTLQRQKSAESESEPSATVPHVKSDGEDESFADAVSEAASASTANSPPPSRPALDELSPAMNENEVVINEDESPFLEEEFDEDVLEIEIDDTEANISEFIQNYEILQPQGTPIAAEEEEQIVLGDNDDETEEQQTQEEEGDAEEEEGDEGQTESASNQGITKGEIEQLLTTLTSTFSEMEQFATKIKENIASEIQQQLAAAATTTQKKVKITVASHDHSEGNQSYI</sequence>
<organism evidence="2 3">
    <name type="scientific">Orchesella cincta</name>
    <name type="common">Springtail</name>
    <name type="synonym">Podura cincta</name>
    <dbReference type="NCBI Taxonomy" id="48709"/>
    <lineage>
        <taxon>Eukaryota</taxon>
        <taxon>Metazoa</taxon>
        <taxon>Ecdysozoa</taxon>
        <taxon>Arthropoda</taxon>
        <taxon>Hexapoda</taxon>
        <taxon>Collembola</taxon>
        <taxon>Entomobryomorpha</taxon>
        <taxon>Entomobryoidea</taxon>
        <taxon>Orchesellidae</taxon>
        <taxon>Orchesellinae</taxon>
        <taxon>Orchesella</taxon>
    </lineage>
</organism>
<evidence type="ECO:0000313" key="2">
    <source>
        <dbReference type="EMBL" id="ODM93808.1"/>
    </source>
</evidence>
<feature type="compositionally biased region" description="Acidic residues" evidence="1">
    <location>
        <begin position="274"/>
        <end position="310"/>
    </location>
</feature>
<feature type="compositionally biased region" description="Low complexity" evidence="1">
    <location>
        <begin position="22"/>
        <end position="64"/>
    </location>
</feature>
<accession>A0A1D2MLJ9</accession>
<feature type="region of interest" description="Disordered" evidence="1">
    <location>
        <begin position="1"/>
        <end position="76"/>
    </location>
</feature>
<evidence type="ECO:0000313" key="3">
    <source>
        <dbReference type="Proteomes" id="UP000094527"/>
    </source>
</evidence>
<comment type="caution">
    <text evidence="2">The sequence shown here is derived from an EMBL/GenBank/DDBJ whole genome shotgun (WGS) entry which is preliminary data.</text>
</comment>
<proteinExistence type="predicted"/>
<feature type="region of interest" description="Disordered" evidence="1">
    <location>
        <begin position="267"/>
        <end position="325"/>
    </location>
</feature>
<dbReference type="Proteomes" id="UP000094527">
    <property type="component" value="Unassembled WGS sequence"/>
</dbReference>
<feature type="non-terminal residue" evidence="2">
    <location>
        <position position="385"/>
    </location>
</feature>
<feature type="compositionally biased region" description="Polar residues" evidence="1">
    <location>
        <begin position="136"/>
        <end position="165"/>
    </location>
</feature>
<keyword evidence="3" id="KW-1185">Reference proteome</keyword>
<gene>
    <name evidence="2" type="ORF">Ocin01_12872</name>
</gene>
<dbReference type="EMBL" id="LJIJ01000908">
    <property type="protein sequence ID" value="ODM93808.1"/>
    <property type="molecule type" value="Genomic_DNA"/>
</dbReference>
<protein>
    <submittedName>
        <fullName evidence="2">Uncharacterized protein</fullName>
    </submittedName>
</protein>
<feature type="compositionally biased region" description="Polar residues" evidence="1">
    <location>
        <begin position="8"/>
        <end position="19"/>
    </location>
</feature>